<keyword evidence="3" id="KW-1185">Reference proteome</keyword>
<dbReference type="RefSeq" id="WP_102754889.1">
    <property type="nucleotide sequence ID" value="NZ_CP025791.1"/>
</dbReference>
<dbReference type="AlphaFoldDB" id="A0A2K9PMD7"/>
<name>A0A2K9PMD7_9FLAO</name>
<evidence type="ECO:0000313" key="2">
    <source>
        <dbReference type="EMBL" id="AUP78233.1"/>
    </source>
</evidence>
<feature type="chain" id="PRO_5014669047" evidence="1">
    <location>
        <begin position="22"/>
        <end position="109"/>
    </location>
</feature>
<accession>A0A2K9PMD7</accession>
<reference evidence="2 3" key="1">
    <citation type="submission" date="2018-01" db="EMBL/GenBank/DDBJ databases">
        <title>Complete genome sequence of Flavivirga eckloniae ECD14 isolated from seaweed Ecklonia cava.</title>
        <authorList>
            <person name="Lee J.H."/>
            <person name="Baik K.S."/>
            <person name="Seong C.N."/>
        </authorList>
    </citation>
    <scope>NUCLEOTIDE SEQUENCE [LARGE SCALE GENOMIC DNA]</scope>
    <source>
        <strain evidence="2 3">ECD14</strain>
    </source>
</reference>
<dbReference type="KEGG" id="fek:C1H87_05665"/>
<evidence type="ECO:0000313" key="3">
    <source>
        <dbReference type="Proteomes" id="UP000235826"/>
    </source>
</evidence>
<keyword evidence="1" id="KW-0732">Signal</keyword>
<dbReference type="EMBL" id="CP025791">
    <property type="protein sequence ID" value="AUP78233.1"/>
    <property type="molecule type" value="Genomic_DNA"/>
</dbReference>
<organism evidence="2 3">
    <name type="scientific">Flavivirga eckloniae</name>
    <dbReference type="NCBI Taxonomy" id="1803846"/>
    <lineage>
        <taxon>Bacteria</taxon>
        <taxon>Pseudomonadati</taxon>
        <taxon>Bacteroidota</taxon>
        <taxon>Flavobacteriia</taxon>
        <taxon>Flavobacteriales</taxon>
        <taxon>Flavobacteriaceae</taxon>
        <taxon>Flavivirga</taxon>
    </lineage>
</organism>
<proteinExistence type="predicted"/>
<feature type="signal peptide" evidence="1">
    <location>
        <begin position="1"/>
        <end position="21"/>
    </location>
</feature>
<dbReference type="Proteomes" id="UP000235826">
    <property type="component" value="Chromosome"/>
</dbReference>
<protein>
    <submittedName>
        <fullName evidence="2">Uncharacterized protein</fullName>
    </submittedName>
</protein>
<dbReference type="OrthoDB" id="9958929at2"/>
<dbReference type="PROSITE" id="PS51257">
    <property type="entry name" value="PROKAR_LIPOPROTEIN"/>
    <property type="match status" value="1"/>
</dbReference>
<gene>
    <name evidence="2" type="ORF">C1H87_05665</name>
</gene>
<evidence type="ECO:0000256" key="1">
    <source>
        <dbReference type="SAM" id="SignalP"/>
    </source>
</evidence>
<sequence>MKKSSLLLSSLILTICLFVSCGSSTEVSPEMQGFITAISSTKSIDKAAEKYGYSNDEIPLGYYELGEAKVTSSTVQGTKTCYALNVKHGLVDSDINVCWEGAKIISITE</sequence>